<dbReference type="Pfam" id="PF02466">
    <property type="entry name" value="Tim17"/>
    <property type="match status" value="1"/>
</dbReference>
<comment type="caution">
    <text evidence="1">The sequence shown here is derived from an EMBL/GenBank/DDBJ whole genome shotgun (WGS) entry which is preliminary data.</text>
</comment>
<protein>
    <submittedName>
        <fullName evidence="1">8173_t:CDS:1</fullName>
    </submittedName>
</protein>
<accession>A0A9N8ZN91</accession>
<evidence type="ECO:0000313" key="1">
    <source>
        <dbReference type="EMBL" id="CAG8501558.1"/>
    </source>
</evidence>
<dbReference type="EMBL" id="CAJVPS010000659">
    <property type="protein sequence ID" value="CAG8501558.1"/>
    <property type="molecule type" value="Genomic_DNA"/>
</dbReference>
<gene>
    <name evidence="1" type="ORF">ALEPTO_LOCUS3510</name>
</gene>
<evidence type="ECO:0000313" key="2">
    <source>
        <dbReference type="Proteomes" id="UP000789508"/>
    </source>
</evidence>
<dbReference type="OrthoDB" id="291792at2759"/>
<dbReference type="PANTHER" id="PTHR12459">
    <property type="entry name" value="TRANSMEMBRANE PROTEIN 135-RELATED"/>
    <property type="match status" value="1"/>
</dbReference>
<dbReference type="AlphaFoldDB" id="A0A9N8ZN91"/>
<name>A0A9N8ZN91_9GLOM</name>
<reference evidence="1" key="1">
    <citation type="submission" date="2021-06" db="EMBL/GenBank/DDBJ databases">
        <authorList>
            <person name="Kallberg Y."/>
            <person name="Tangrot J."/>
            <person name="Rosling A."/>
        </authorList>
    </citation>
    <scope>NUCLEOTIDE SEQUENCE</scope>
    <source>
        <strain evidence="1">FL130A</strain>
    </source>
</reference>
<keyword evidence="2" id="KW-1185">Reference proteome</keyword>
<dbReference type="Proteomes" id="UP000789508">
    <property type="component" value="Unassembled WGS sequence"/>
</dbReference>
<dbReference type="PANTHER" id="PTHR12459:SF6">
    <property type="entry name" value="GB|AAD46013.1"/>
    <property type="match status" value="1"/>
</dbReference>
<organism evidence="1 2">
    <name type="scientific">Ambispora leptoticha</name>
    <dbReference type="NCBI Taxonomy" id="144679"/>
    <lineage>
        <taxon>Eukaryota</taxon>
        <taxon>Fungi</taxon>
        <taxon>Fungi incertae sedis</taxon>
        <taxon>Mucoromycota</taxon>
        <taxon>Glomeromycotina</taxon>
        <taxon>Glomeromycetes</taxon>
        <taxon>Archaeosporales</taxon>
        <taxon>Ambisporaceae</taxon>
        <taxon>Ambispora</taxon>
    </lineage>
</organism>
<proteinExistence type="predicted"/>
<sequence>MPPHEKDVENGGELVGTKGLKPFNVTKVVTEISPSENNNGNISNGVPKLDKGEVKKPDTYKAILAHAITGGLRTYLLAHGARGALNFILHLTMMLRKRKLRIGRAFKYGFFGKDALRFGLAFGGFSFLWKLINNGLRHTRGKDDMWNGMVAGSIAGLSILAEKRERRITIAQQLFVRAMQGVYNAGQAREYFHFPHGDSILFAVCSAQLLYAYTMQPNTIPPEFLHFMVKTAGVSRETLAFNKKFVTTKMPIDVEEALNILRKYKGTEKAVKLVSEMGRHPVTIPCAIIHPTTDSCIYTDIERFYKVFKDILPVYTALNTVSIPLDRIQKSAFNTVRSSAFLATFVSGYLTEICLHRNLVTAGLIAWDHKYLYWITGFITSLSIFLEDKRRRTDLALYVLPKAAESWYKIMYQRNWIFELHKNADVYFFSVAMGIVMAFYQHEPEVLSPIVRTVLRKFAGNN</sequence>
<dbReference type="InterPro" id="IPR026749">
    <property type="entry name" value="Tmem135"/>
</dbReference>